<dbReference type="EMBL" id="JAYGJQ010000003">
    <property type="protein sequence ID" value="MEA9358380.1"/>
    <property type="molecule type" value="Genomic_DNA"/>
</dbReference>
<evidence type="ECO:0000259" key="2">
    <source>
        <dbReference type="PROSITE" id="PS51782"/>
    </source>
</evidence>
<evidence type="ECO:0000256" key="1">
    <source>
        <dbReference type="SAM" id="SignalP"/>
    </source>
</evidence>
<gene>
    <name evidence="3" type="ORF">SHI21_19245</name>
</gene>
<evidence type="ECO:0000313" key="4">
    <source>
        <dbReference type="Proteomes" id="UP001302274"/>
    </source>
</evidence>
<feature type="signal peptide" evidence="1">
    <location>
        <begin position="1"/>
        <end position="25"/>
    </location>
</feature>
<sequence length="157" mass="18387">MATFYFKNSAFLILFGFLTLQVGSAQETAAKKPVALKMDAQKRAYYIDQDGDKVIVLDYKTRRSLQAVSSYKKEDLSKTKMYPKTFYKETVPDKFDEPKPEFKKYTIEEGDTWESVSTKIYDREDQWAQLKLWNEELQRDPKLPAGAEIKYLDLPKK</sequence>
<dbReference type="InterPro" id="IPR018392">
    <property type="entry name" value="LysM"/>
</dbReference>
<dbReference type="PROSITE" id="PS51782">
    <property type="entry name" value="LYSM"/>
    <property type="match status" value="1"/>
</dbReference>
<dbReference type="CDD" id="cd00118">
    <property type="entry name" value="LysM"/>
    <property type="match status" value="1"/>
</dbReference>
<accession>A0ABU5W3K1</accession>
<name>A0ABU5W3K1_9BACT</name>
<keyword evidence="1" id="KW-0732">Signal</keyword>
<proteinExistence type="predicted"/>
<reference evidence="3 4" key="1">
    <citation type="submission" date="2023-11" db="EMBL/GenBank/DDBJ databases">
        <title>A Novel Polar Bacteriovorax (B. antarcticus) Isolated from the Biocrust in Antarctica.</title>
        <authorList>
            <person name="Mun W."/>
            <person name="Choi S.Y."/>
            <person name="Mitchell R.J."/>
        </authorList>
    </citation>
    <scope>NUCLEOTIDE SEQUENCE [LARGE SCALE GENOMIC DNA]</scope>
    <source>
        <strain evidence="3 4">PP10</strain>
    </source>
</reference>
<comment type="caution">
    <text evidence="3">The sequence shown here is derived from an EMBL/GenBank/DDBJ whole genome shotgun (WGS) entry which is preliminary data.</text>
</comment>
<keyword evidence="4" id="KW-1185">Reference proteome</keyword>
<protein>
    <recommendedName>
        <fullName evidence="2">LysM domain-containing protein</fullName>
    </recommendedName>
</protein>
<dbReference type="Proteomes" id="UP001302274">
    <property type="component" value="Unassembled WGS sequence"/>
</dbReference>
<feature type="domain" description="LysM" evidence="2">
    <location>
        <begin position="103"/>
        <end position="151"/>
    </location>
</feature>
<dbReference type="RefSeq" id="WP_323578755.1">
    <property type="nucleotide sequence ID" value="NZ_JAYGJQ010000003.1"/>
</dbReference>
<feature type="chain" id="PRO_5047220227" description="LysM domain-containing protein" evidence="1">
    <location>
        <begin position="26"/>
        <end position="157"/>
    </location>
</feature>
<evidence type="ECO:0000313" key="3">
    <source>
        <dbReference type="EMBL" id="MEA9358380.1"/>
    </source>
</evidence>
<organism evidence="3 4">
    <name type="scientific">Bacteriovorax antarcticus</name>
    <dbReference type="NCBI Taxonomy" id="3088717"/>
    <lineage>
        <taxon>Bacteria</taxon>
        <taxon>Pseudomonadati</taxon>
        <taxon>Bdellovibrionota</taxon>
        <taxon>Bacteriovoracia</taxon>
        <taxon>Bacteriovoracales</taxon>
        <taxon>Bacteriovoracaceae</taxon>
        <taxon>Bacteriovorax</taxon>
    </lineage>
</organism>